<organism evidence="7 8">
    <name type="scientific">Nocardia thailandica</name>
    <dbReference type="NCBI Taxonomy" id="257275"/>
    <lineage>
        <taxon>Bacteria</taxon>
        <taxon>Bacillati</taxon>
        <taxon>Actinomycetota</taxon>
        <taxon>Actinomycetes</taxon>
        <taxon>Mycobacteriales</taxon>
        <taxon>Nocardiaceae</taxon>
        <taxon>Nocardia</taxon>
    </lineage>
</organism>
<feature type="transmembrane region" description="Helical" evidence="6">
    <location>
        <begin position="105"/>
        <end position="125"/>
    </location>
</feature>
<dbReference type="RefSeq" id="WP_387702827.1">
    <property type="nucleotide sequence ID" value="NZ_JBIAMX010000021.1"/>
</dbReference>
<sequence>MRVKRREIEGPWALRSRTWWGVLRRTVAEVFGDTLSDWAAALTYYSVISLFPGVMVVSALLGLAGPDAGRTLIDTIDQLGYGGTNSVAVQVLTQLQDARSLAGPLAILGIATALWTASGYVGAFVRACNVVYDTDEGRPIWKTIPLRLALTAALVALVVVCAVGVLVSGRVAEIVGAWLGVGSATVTVWGIVKWPVLAILVSLAFALLYWAAPNARQPGFRWLSPGSVLAVVLWVLVSAGFAFYATHFGSYNKVYGSLAGAVVFLVWLWLTNIAILLGAQFDAELARGRNIDRGAPPDQEPILPPRDAPE</sequence>
<evidence type="ECO:0000256" key="5">
    <source>
        <dbReference type="ARBA" id="ARBA00023136"/>
    </source>
</evidence>
<evidence type="ECO:0000256" key="2">
    <source>
        <dbReference type="ARBA" id="ARBA00022475"/>
    </source>
</evidence>
<dbReference type="PIRSF" id="PIRSF035875">
    <property type="entry name" value="RNase_BN"/>
    <property type="match status" value="1"/>
</dbReference>
<evidence type="ECO:0000256" key="4">
    <source>
        <dbReference type="ARBA" id="ARBA00022989"/>
    </source>
</evidence>
<evidence type="ECO:0000256" key="1">
    <source>
        <dbReference type="ARBA" id="ARBA00004651"/>
    </source>
</evidence>
<keyword evidence="4 6" id="KW-1133">Transmembrane helix</keyword>
<protein>
    <submittedName>
        <fullName evidence="7">YihY/virulence factor BrkB family protein</fullName>
    </submittedName>
</protein>
<dbReference type="PANTHER" id="PTHR30213">
    <property type="entry name" value="INNER MEMBRANE PROTEIN YHJD"/>
    <property type="match status" value="1"/>
</dbReference>
<evidence type="ECO:0000256" key="6">
    <source>
        <dbReference type="SAM" id="Phobius"/>
    </source>
</evidence>
<keyword evidence="2" id="KW-1003">Cell membrane</keyword>
<reference evidence="7 8" key="1">
    <citation type="submission" date="2024-10" db="EMBL/GenBank/DDBJ databases">
        <title>The Natural Products Discovery Center: Release of the First 8490 Sequenced Strains for Exploring Actinobacteria Biosynthetic Diversity.</title>
        <authorList>
            <person name="Kalkreuter E."/>
            <person name="Kautsar S.A."/>
            <person name="Yang D."/>
            <person name="Bader C.D."/>
            <person name="Teijaro C.N."/>
            <person name="Fluegel L."/>
            <person name="Davis C.M."/>
            <person name="Simpson J.R."/>
            <person name="Lauterbach L."/>
            <person name="Steele A.D."/>
            <person name="Gui C."/>
            <person name="Meng S."/>
            <person name="Li G."/>
            <person name="Viehrig K."/>
            <person name="Ye F."/>
            <person name="Su P."/>
            <person name="Kiefer A.F."/>
            <person name="Nichols A."/>
            <person name="Cepeda A.J."/>
            <person name="Yan W."/>
            <person name="Fan B."/>
            <person name="Jiang Y."/>
            <person name="Adhikari A."/>
            <person name="Zheng C.-J."/>
            <person name="Schuster L."/>
            <person name="Cowan T.M."/>
            <person name="Smanski M.J."/>
            <person name="Chevrette M.G."/>
            <person name="De Carvalho L.P.S."/>
            <person name="Shen B."/>
        </authorList>
    </citation>
    <scope>NUCLEOTIDE SEQUENCE [LARGE SCALE GENOMIC DNA]</scope>
    <source>
        <strain evidence="7 8">NPDC004045</strain>
    </source>
</reference>
<feature type="transmembrane region" description="Helical" evidence="6">
    <location>
        <begin position="42"/>
        <end position="64"/>
    </location>
</feature>
<evidence type="ECO:0000256" key="3">
    <source>
        <dbReference type="ARBA" id="ARBA00022692"/>
    </source>
</evidence>
<feature type="transmembrane region" description="Helical" evidence="6">
    <location>
        <begin position="187"/>
        <end position="210"/>
    </location>
</feature>
<evidence type="ECO:0000313" key="7">
    <source>
        <dbReference type="EMBL" id="MFF0546485.1"/>
    </source>
</evidence>
<comment type="caution">
    <text evidence="7">The sequence shown here is derived from an EMBL/GenBank/DDBJ whole genome shotgun (WGS) entry which is preliminary data.</text>
</comment>
<proteinExistence type="predicted"/>
<keyword evidence="8" id="KW-1185">Reference proteome</keyword>
<comment type="subcellular location">
    <subcellularLocation>
        <location evidence="1">Cell membrane</location>
        <topology evidence="1">Multi-pass membrane protein</topology>
    </subcellularLocation>
</comment>
<feature type="transmembrane region" description="Helical" evidence="6">
    <location>
        <begin position="257"/>
        <end position="279"/>
    </location>
</feature>
<keyword evidence="5 6" id="KW-0472">Membrane</keyword>
<gene>
    <name evidence="7" type="ORF">ACFYTF_26980</name>
</gene>
<evidence type="ECO:0000313" key="8">
    <source>
        <dbReference type="Proteomes" id="UP001601444"/>
    </source>
</evidence>
<feature type="transmembrane region" description="Helical" evidence="6">
    <location>
        <begin position="222"/>
        <end position="245"/>
    </location>
</feature>
<dbReference type="Pfam" id="PF03631">
    <property type="entry name" value="Virul_fac_BrkB"/>
    <property type="match status" value="1"/>
</dbReference>
<dbReference type="EMBL" id="JBIAMX010000021">
    <property type="protein sequence ID" value="MFF0546485.1"/>
    <property type="molecule type" value="Genomic_DNA"/>
</dbReference>
<feature type="transmembrane region" description="Helical" evidence="6">
    <location>
        <begin position="146"/>
        <end position="167"/>
    </location>
</feature>
<dbReference type="PANTHER" id="PTHR30213:SF0">
    <property type="entry name" value="UPF0761 MEMBRANE PROTEIN YIHY"/>
    <property type="match status" value="1"/>
</dbReference>
<accession>A0ABW6PVM3</accession>
<dbReference type="Proteomes" id="UP001601444">
    <property type="component" value="Unassembled WGS sequence"/>
</dbReference>
<dbReference type="InterPro" id="IPR017039">
    <property type="entry name" value="Virul_fac_BrkB"/>
</dbReference>
<name>A0ABW6PVM3_9NOCA</name>
<keyword evidence="3 6" id="KW-0812">Transmembrane</keyword>
<dbReference type="NCBIfam" id="TIGR00765">
    <property type="entry name" value="yihY_not_rbn"/>
    <property type="match status" value="1"/>
</dbReference>